<evidence type="ECO:0000259" key="6">
    <source>
        <dbReference type="Pfam" id="PF25917"/>
    </source>
</evidence>
<comment type="similarity">
    <text evidence="1">Belongs to the membrane fusion protein (MFP) (TC 8.A.1) family.</text>
</comment>
<protein>
    <submittedName>
        <fullName evidence="8">Efflux RND transporter periplasmic adaptor subunit</fullName>
    </submittedName>
</protein>
<feature type="domain" description="Multidrug resistance protein MdtA-like barrel-sandwich hybrid" evidence="6">
    <location>
        <begin position="64"/>
        <end position="196"/>
    </location>
</feature>
<accession>A0A5R9QF15</accession>
<comment type="caution">
    <text evidence="8">The sequence shown here is derived from an EMBL/GenBank/DDBJ whole genome shotgun (WGS) entry which is preliminary data.</text>
</comment>
<dbReference type="NCBIfam" id="TIGR01730">
    <property type="entry name" value="RND_mfp"/>
    <property type="match status" value="1"/>
</dbReference>
<dbReference type="AlphaFoldDB" id="A0A5R9QF15"/>
<evidence type="ECO:0000313" key="8">
    <source>
        <dbReference type="EMBL" id="TLX63749.1"/>
    </source>
</evidence>
<dbReference type="Gene3D" id="2.40.50.100">
    <property type="match status" value="1"/>
</dbReference>
<reference evidence="8 9" key="1">
    <citation type="journal article" date="2017" name="Eur. J. Clin. Microbiol. Infect. Dis.">
        <title>Uncommonly isolated clinical Pseudomonas: identification and phylogenetic assignation.</title>
        <authorList>
            <person name="Mulet M."/>
            <person name="Gomila M."/>
            <person name="Ramirez A."/>
            <person name="Cardew S."/>
            <person name="Moore E.R."/>
            <person name="Lalucat J."/>
            <person name="Garcia-Valdes E."/>
        </authorList>
    </citation>
    <scope>NUCLEOTIDE SEQUENCE [LARGE SCALE GENOMIC DNA]</scope>
    <source>
        <strain evidence="8 9">SD129</strain>
    </source>
</reference>
<dbReference type="Gene3D" id="2.40.30.170">
    <property type="match status" value="1"/>
</dbReference>
<evidence type="ECO:0000256" key="3">
    <source>
        <dbReference type="SAM" id="Coils"/>
    </source>
</evidence>
<dbReference type="Pfam" id="PF25917">
    <property type="entry name" value="BSH_RND"/>
    <property type="match status" value="1"/>
</dbReference>
<evidence type="ECO:0000256" key="1">
    <source>
        <dbReference type="ARBA" id="ARBA00009477"/>
    </source>
</evidence>
<keyword evidence="4" id="KW-0732">Signal</keyword>
<dbReference type="InterPro" id="IPR058624">
    <property type="entry name" value="MdtA-like_HH"/>
</dbReference>
<organism evidence="8 9">
    <name type="scientific">Stutzerimonas nosocomialis</name>
    <dbReference type="NCBI Taxonomy" id="1056496"/>
    <lineage>
        <taxon>Bacteria</taxon>
        <taxon>Pseudomonadati</taxon>
        <taxon>Pseudomonadota</taxon>
        <taxon>Gammaproteobacteria</taxon>
        <taxon>Pseudomonadales</taxon>
        <taxon>Pseudomonadaceae</taxon>
        <taxon>Stutzerimonas</taxon>
    </lineage>
</organism>
<keyword evidence="9" id="KW-1185">Reference proteome</keyword>
<dbReference type="OrthoDB" id="9806939at2"/>
<dbReference type="EMBL" id="QLAG01000009">
    <property type="protein sequence ID" value="TLX63749.1"/>
    <property type="molecule type" value="Genomic_DNA"/>
</dbReference>
<dbReference type="PANTHER" id="PTHR30469">
    <property type="entry name" value="MULTIDRUG RESISTANCE PROTEIN MDTA"/>
    <property type="match status" value="1"/>
</dbReference>
<feature type="chain" id="PRO_5024355738" evidence="4">
    <location>
        <begin position="20"/>
        <end position="366"/>
    </location>
</feature>
<feature type="domain" description="CusB-like beta-barrel" evidence="7">
    <location>
        <begin position="206"/>
        <end position="261"/>
    </location>
</feature>
<dbReference type="PANTHER" id="PTHR30469:SF15">
    <property type="entry name" value="HLYD FAMILY OF SECRETION PROTEINS"/>
    <property type="match status" value="1"/>
</dbReference>
<dbReference type="GO" id="GO:0015562">
    <property type="term" value="F:efflux transmembrane transporter activity"/>
    <property type="evidence" value="ECO:0007669"/>
    <property type="project" value="TreeGrafter"/>
</dbReference>
<evidence type="ECO:0000256" key="4">
    <source>
        <dbReference type="SAM" id="SignalP"/>
    </source>
</evidence>
<dbReference type="InterPro" id="IPR058792">
    <property type="entry name" value="Beta-barrel_RND_2"/>
</dbReference>
<feature type="coiled-coil region" evidence="3">
    <location>
        <begin position="98"/>
        <end position="163"/>
    </location>
</feature>
<name>A0A5R9QF15_9GAMM</name>
<sequence>MFRHALPVVYSLGCAFLLAACGNGEAPQPSVRPVMVVQPQPAREASHSYPGEVRARYEPELAFRIGGKVVERMVEVGQRVTKDQPLARLDPQDVRLQLEGIRAQVAAAEANQRVAKAELDRYKTLLDRQLVSRSQYDNAENLYRAAVARLQQARAEFDVANNQVDYAVLRATRDGVIAQRRLEVGQVVAAGQTVFLLAADGEREVAINLPEQSVERYRIGQEVEVELWSQPGKRYAGTLRELSPAAEQQSRTYSARVAFSAGDAPVELGQSALVFIGAGEREPLAVPLSALSAEQGQPFVWRVRADATLERVAVRTGAFGEDLVPVLEGLRADDWIVMAGVQLLQEGQAVRPVDRDNRAVAPAAKE</sequence>
<dbReference type="InterPro" id="IPR058625">
    <property type="entry name" value="MdtA-like_BSH"/>
</dbReference>
<dbReference type="PROSITE" id="PS51257">
    <property type="entry name" value="PROKAR_LIPOPROTEIN"/>
    <property type="match status" value="1"/>
</dbReference>
<gene>
    <name evidence="8" type="ORF">DN820_08585</name>
</gene>
<evidence type="ECO:0000313" key="9">
    <source>
        <dbReference type="Proteomes" id="UP000306753"/>
    </source>
</evidence>
<dbReference type="Pfam" id="PF25876">
    <property type="entry name" value="HH_MFP_RND"/>
    <property type="match status" value="1"/>
</dbReference>
<dbReference type="GO" id="GO:1990281">
    <property type="term" value="C:efflux pump complex"/>
    <property type="evidence" value="ECO:0007669"/>
    <property type="project" value="TreeGrafter"/>
</dbReference>
<dbReference type="InterPro" id="IPR006143">
    <property type="entry name" value="RND_pump_MFP"/>
</dbReference>
<evidence type="ECO:0000259" key="5">
    <source>
        <dbReference type="Pfam" id="PF25876"/>
    </source>
</evidence>
<dbReference type="SUPFAM" id="SSF111369">
    <property type="entry name" value="HlyD-like secretion proteins"/>
    <property type="match status" value="1"/>
</dbReference>
<feature type="signal peptide" evidence="4">
    <location>
        <begin position="1"/>
        <end position="19"/>
    </location>
</feature>
<keyword evidence="2 3" id="KW-0175">Coiled coil</keyword>
<dbReference type="RefSeq" id="WP_138410041.1">
    <property type="nucleotide sequence ID" value="NZ_QLAE01000041.1"/>
</dbReference>
<dbReference type="Gene3D" id="2.40.420.20">
    <property type="match status" value="1"/>
</dbReference>
<evidence type="ECO:0000256" key="2">
    <source>
        <dbReference type="ARBA" id="ARBA00023054"/>
    </source>
</evidence>
<evidence type="ECO:0000259" key="7">
    <source>
        <dbReference type="Pfam" id="PF25954"/>
    </source>
</evidence>
<proteinExistence type="inferred from homology"/>
<dbReference type="Gene3D" id="1.10.287.470">
    <property type="entry name" value="Helix hairpin bin"/>
    <property type="match status" value="1"/>
</dbReference>
<dbReference type="Proteomes" id="UP000306753">
    <property type="component" value="Unassembled WGS sequence"/>
</dbReference>
<dbReference type="Pfam" id="PF25954">
    <property type="entry name" value="Beta-barrel_RND_2"/>
    <property type="match status" value="1"/>
</dbReference>
<feature type="domain" description="Multidrug resistance protein MdtA-like alpha-helical hairpin" evidence="5">
    <location>
        <begin position="98"/>
        <end position="167"/>
    </location>
</feature>